<protein>
    <submittedName>
        <fullName evidence="2">Uncharacterized protein</fullName>
    </submittedName>
</protein>
<gene>
    <name evidence="2" type="ORF">BDV25DRAFT_36870</name>
</gene>
<accession>A0A5N6TLJ4</accession>
<keyword evidence="1" id="KW-1133">Transmembrane helix</keyword>
<evidence type="ECO:0000256" key="1">
    <source>
        <dbReference type="SAM" id="Phobius"/>
    </source>
</evidence>
<reference evidence="2 3" key="1">
    <citation type="submission" date="2019-04" db="EMBL/GenBank/DDBJ databases">
        <title>Friends and foes A comparative genomics study of 23 Aspergillus species from section Flavi.</title>
        <authorList>
            <consortium name="DOE Joint Genome Institute"/>
            <person name="Kjaerbolling I."/>
            <person name="Vesth T."/>
            <person name="Frisvad J.C."/>
            <person name="Nybo J.L."/>
            <person name="Theobald S."/>
            <person name="Kildgaard S."/>
            <person name="Isbrandt T."/>
            <person name="Kuo A."/>
            <person name="Sato A."/>
            <person name="Lyhne E.K."/>
            <person name="Kogle M.E."/>
            <person name="Wiebenga A."/>
            <person name="Kun R.S."/>
            <person name="Lubbers R.J."/>
            <person name="Makela M.R."/>
            <person name="Barry K."/>
            <person name="Chovatia M."/>
            <person name="Clum A."/>
            <person name="Daum C."/>
            <person name="Haridas S."/>
            <person name="He G."/>
            <person name="LaButti K."/>
            <person name="Lipzen A."/>
            <person name="Mondo S."/>
            <person name="Riley R."/>
            <person name="Salamov A."/>
            <person name="Simmons B.A."/>
            <person name="Magnuson J.K."/>
            <person name="Henrissat B."/>
            <person name="Mortensen U.H."/>
            <person name="Larsen T.O."/>
            <person name="Devries R.P."/>
            <person name="Grigoriev I.V."/>
            <person name="Machida M."/>
            <person name="Baker S.E."/>
            <person name="Andersen M.R."/>
        </authorList>
    </citation>
    <scope>NUCLEOTIDE SEQUENCE [LARGE SCALE GENOMIC DNA]</scope>
    <source>
        <strain evidence="2 3">IBT 18842</strain>
    </source>
</reference>
<dbReference type="AlphaFoldDB" id="A0A5N6TLJ4"/>
<name>A0A5N6TLJ4_ASPAV</name>
<organism evidence="2 3">
    <name type="scientific">Aspergillus avenaceus</name>
    <dbReference type="NCBI Taxonomy" id="36643"/>
    <lineage>
        <taxon>Eukaryota</taxon>
        <taxon>Fungi</taxon>
        <taxon>Dikarya</taxon>
        <taxon>Ascomycota</taxon>
        <taxon>Pezizomycotina</taxon>
        <taxon>Eurotiomycetes</taxon>
        <taxon>Eurotiomycetidae</taxon>
        <taxon>Eurotiales</taxon>
        <taxon>Aspergillaceae</taxon>
        <taxon>Aspergillus</taxon>
        <taxon>Aspergillus subgen. Circumdati</taxon>
    </lineage>
</organism>
<evidence type="ECO:0000313" key="2">
    <source>
        <dbReference type="EMBL" id="KAE8147214.1"/>
    </source>
</evidence>
<keyword evidence="3" id="KW-1185">Reference proteome</keyword>
<evidence type="ECO:0000313" key="3">
    <source>
        <dbReference type="Proteomes" id="UP000325780"/>
    </source>
</evidence>
<feature type="transmembrane region" description="Helical" evidence="1">
    <location>
        <begin position="12"/>
        <end position="42"/>
    </location>
</feature>
<sequence length="84" mass="9886">MGRSKNGSSLRAFFFMCILCTLYDSYALLSFFFFFLTVVSWVGRLWLLLRDFNQSIGRSHKLGMFIVLCVKEKEKGKNKETREQ</sequence>
<proteinExistence type="predicted"/>
<keyword evidence="1" id="KW-0812">Transmembrane</keyword>
<dbReference type="Proteomes" id="UP000325780">
    <property type="component" value="Unassembled WGS sequence"/>
</dbReference>
<keyword evidence="1" id="KW-0472">Membrane</keyword>
<dbReference type="EMBL" id="ML742219">
    <property type="protein sequence ID" value="KAE8147214.1"/>
    <property type="molecule type" value="Genomic_DNA"/>
</dbReference>